<keyword evidence="3" id="KW-0677">Repeat</keyword>
<feature type="compositionally biased region" description="Low complexity" evidence="6">
    <location>
        <begin position="77"/>
        <end position="90"/>
    </location>
</feature>
<evidence type="ECO:0000256" key="2">
    <source>
        <dbReference type="ARBA" id="ARBA00006660"/>
    </source>
</evidence>
<dbReference type="OMA" id="WQQTNGY"/>
<protein>
    <submittedName>
        <fullName evidence="10">Protein Red</fullName>
    </submittedName>
</protein>
<dbReference type="GO" id="GO:0005634">
    <property type="term" value="C:nucleus"/>
    <property type="evidence" value="ECO:0007669"/>
    <property type="project" value="UniProtKB-SubCell"/>
</dbReference>
<reference evidence="10" key="1">
    <citation type="submission" date="2022-11" db="UniProtKB">
        <authorList>
            <consortium name="WormBaseParasite"/>
        </authorList>
    </citation>
    <scope>IDENTIFICATION</scope>
</reference>
<keyword evidence="4" id="KW-0539">Nucleus</keyword>
<dbReference type="Pfam" id="PF07808">
    <property type="entry name" value="RED_N"/>
    <property type="match status" value="1"/>
</dbReference>
<feature type="region of interest" description="Disordered" evidence="6">
    <location>
        <begin position="476"/>
        <end position="495"/>
    </location>
</feature>
<feature type="domain" description="RED-like N-terminal" evidence="8">
    <location>
        <begin position="107"/>
        <end position="323"/>
    </location>
</feature>
<evidence type="ECO:0000313" key="10">
    <source>
        <dbReference type="WBParaSite" id="nRc.2.0.1.t01259-RA"/>
    </source>
</evidence>
<evidence type="ECO:0000256" key="6">
    <source>
        <dbReference type="SAM" id="MobiDB-lite"/>
    </source>
</evidence>
<dbReference type="InterPro" id="IPR012916">
    <property type="entry name" value="RED_N"/>
</dbReference>
<dbReference type="InterPro" id="IPR039896">
    <property type="entry name" value="Red-like"/>
</dbReference>
<feature type="compositionally biased region" description="Polar residues" evidence="6">
    <location>
        <begin position="33"/>
        <end position="43"/>
    </location>
</feature>
<keyword evidence="9" id="KW-1185">Reference proteome</keyword>
<evidence type="ECO:0000259" key="8">
    <source>
        <dbReference type="Pfam" id="PF07808"/>
    </source>
</evidence>
<feature type="compositionally biased region" description="Basic and acidic residues" evidence="6">
    <location>
        <begin position="486"/>
        <end position="495"/>
    </location>
</feature>
<proteinExistence type="inferred from homology"/>
<dbReference type="Pfam" id="PF07807">
    <property type="entry name" value="RED_C"/>
    <property type="match status" value="1"/>
</dbReference>
<feature type="compositionally biased region" description="Basic and acidic residues" evidence="6">
    <location>
        <begin position="9"/>
        <end position="18"/>
    </location>
</feature>
<feature type="compositionally biased region" description="Basic and acidic residues" evidence="6">
    <location>
        <begin position="44"/>
        <end position="54"/>
    </location>
</feature>
<feature type="coiled-coil region" evidence="5">
    <location>
        <begin position="192"/>
        <end position="226"/>
    </location>
</feature>
<evidence type="ECO:0000256" key="5">
    <source>
        <dbReference type="SAM" id="Coils"/>
    </source>
</evidence>
<feature type="domain" description="Protein RED C-terminal" evidence="7">
    <location>
        <begin position="406"/>
        <end position="518"/>
    </location>
</feature>
<name>A0A915HIK0_ROMCU</name>
<sequence length="525" mass="60204">MFDENDSTDIVHDSRNVESSRNPLTNADFRKLIQNSRTSSSTGGDHETKNDESVGHSFTHRSSRNVDSSKIHHKRLSSSNNNNNNDNININDKKLNAAVASAGPKIRTEEDELNDILKKYRDRAKERREGEVRESEQELDLIKAGGYRAVAPDIRINLNLAEKRKKIIEESKYLGGDMEHTHLVKGLDYALLQKVRSEILSKEKESDDLEKVYQAKRQEQNQVENEIKSNLARSIYNTLFKKQQDLQNEKIVNELFAPRRMAYVIEMDDEYSDDVPTVLIRSKQDCPVDETSTNLSINDMVIQKLTQVLSYLRADNKKKKKGKDKISEEERTKAAGQNIYDDVGVYVPNLTKNQQSSSSKKLEYFPKIEKSVPKIPEKQPTTIQEPILEQKKSKPAAKKDQLLDSYAECYPGGMECYDAAGDSDDDADFSKMDLGNKKGPIRRWDFDTEQEYEDWMSNREALPKAAFQYGVKMLDGRKTRKLPGPRSEKDEKAKIDRQWAKISKILDKRKQDGENDVVESKKSKI</sequence>
<dbReference type="WBParaSite" id="nRc.2.0.1.t01259-RA">
    <property type="protein sequence ID" value="nRc.2.0.1.t01259-RA"/>
    <property type="gene ID" value="nRc.2.0.1.g01259"/>
</dbReference>
<accession>A0A915HIK0</accession>
<evidence type="ECO:0000256" key="3">
    <source>
        <dbReference type="ARBA" id="ARBA00022737"/>
    </source>
</evidence>
<evidence type="ECO:0000256" key="1">
    <source>
        <dbReference type="ARBA" id="ARBA00004123"/>
    </source>
</evidence>
<comment type="subcellular location">
    <subcellularLocation>
        <location evidence="1">Nucleus</location>
    </subcellularLocation>
</comment>
<evidence type="ECO:0000313" key="9">
    <source>
        <dbReference type="Proteomes" id="UP000887565"/>
    </source>
</evidence>
<dbReference type="InterPro" id="IPR012492">
    <property type="entry name" value="RED_C"/>
</dbReference>
<evidence type="ECO:0000256" key="4">
    <source>
        <dbReference type="ARBA" id="ARBA00023242"/>
    </source>
</evidence>
<comment type="similarity">
    <text evidence="2">Belongs to the RED family.</text>
</comment>
<organism evidence="9 10">
    <name type="scientific">Romanomermis culicivorax</name>
    <name type="common">Nematode worm</name>
    <dbReference type="NCBI Taxonomy" id="13658"/>
    <lineage>
        <taxon>Eukaryota</taxon>
        <taxon>Metazoa</taxon>
        <taxon>Ecdysozoa</taxon>
        <taxon>Nematoda</taxon>
        <taxon>Enoplea</taxon>
        <taxon>Dorylaimia</taxon>
        <taxon>Mermithida</taxon>
        <taxon>Mermithoidea</taxon>
        <taxon>Mermithidae</taxon>
        <taxon>Romanomermis</taxon>
    </lineage>
</organism>
<dbReference type="AlphaFoldDB" id="A0A915HIK0"/>
<feature type="region of interest" description="Disordered" evidence="6">
    <location>
        <begin position="1"/>
        <end position="90"/>
    </location>
</feature>
<dbReference type="Proteomes" id="UP000887565">
    <property type="component" value="Unplaced"/>
</dbReference>
<dbReference type="PANTHER" id="PTHR12765">
    <property type="entry name" value="RED PROTEIN IK FACTOR CYTOKINE IK"/>
    <property type="match status" value="1"/>
</dbReference>
<evidence type="ECO:0000259" key="7">
    <source>
        <dbReference type="Pfam" id="PF07807"/>
    </source>
</evidence>
<keyword evidence="5" id="KW-0175">Coiled coil</keyword>